<organism evidence="2 3">
    <name type="scientific">Lachnellula hyalina</name>
    <dbReference type="NCBI Taxonomy" id="1316788"/>
    <lineage>
        <taxon>Eukaryota</taxon>
        <taxon>Fungi</taxon>
        <taxon>Dikarya</taxon>
        <taxon>Ascomycota</taxon>
        <taxon>Pezizomycotina</taxon>
        <taxon>Leotiomycetes</taxon>
        <taxon>Helotiales</taxon>
        <taxon>Lachnaceae</taxon>
        <taxon>Lachnellula</taxon>
    </lineage>
</organism>
<name>A0A8H8R436_9HELO</name>
<sequence>MTPSTPPPPSPAVTCAENIALLYLLHSVPDPPSRNSIDRLPIHQNGYTLSLLQERRLAGMLAFLSNLKDGPEHIPAVCVQEGPQSAFLNVLLAVNKARPGDGEGVLQNLKLGFERIFTLLSRVSDGDGTLIIEDQVFTEIISMCSVRILCRLRFIRNSRNTPRQPIKELLQDAVDAIRRREKETVQDTELLLRSRLFVEGAKEVIKLVDAWAKHRKPVRLGELVEGVNRLWQVGELQDLLSAIPNQVMGPTSRKNLLNIISKVARYREAARFLYRTAKKIPLVRQMTIVLVSLPQNVFQKRPANQSSLTLPSTVSRINALHKQQWNVGQVCRLLKVSEVEANDQFVQQTRKTLKDAKIHAEIQLLFYCELEAFKLPPRAFCSTKDACFLCNAFIRMHGKIHTPGSHGRLYPGWRLPFSPRLKEMEQRFNTELAHHIRNSLTTLLSRQQKTVYPDPHESTLLTLSVSMSTLSSSALPEAEEGVVLQPQIPNRSETDKILSNPKAPSKPSERTPSSPTARTDDVLIQPSNDITPKTLPSPRELSSDSISVESCTLLRGQILSKGVEVNHASPLYDAGHLEVQIEYSIGPSQITPNSHPSDLSYSLEWLAVGEAEKVLEQHASSIVNAESLEGEISHGLDDLNCFYITARGSVLKIFLQPSNAGVGSAL</sequence>
<proteinExistence type="predicted"/>
<dbReference type="EMBL" id="QGMH01000035">
    <property type="protein sequence ID" value="TVY28202.1"/>
    <property type="molecule type" value="Genomic_DNA"/>
</dbReference>
<reference evidence="2 3" key="1">
    <citation type="submission" date="2018-05" db="EMBL/GenBank/DDBJ databases">
        <title>Genome sequencing and assembly of the regulated plant pathogen Lachnellula willkommii and related sister species for the development of diagnostic species identification markers.</title>
        <authorList>
            <person name="Giroux E."/>
            <person name="Bilodeau G."/>
        </authorList>
    </citation>
    <scope>NUCLEOTIDE SEQUENCE [LARGE SCALE GENOMIC DNA]</scope>
    <source>
        <strain evidence="2 3">CBS 185.66</strain>
    </source>
</reference>
<dbReference type="InterPro" id="IPR027796">
    <property type="entry name" value="OTT_1508_deam-like"/>
</dbReference>
<keyword evidence="3" id="KW-1185">Reference proteome</keyword>
<feature type="region of interest" description="Disordered" evidence="1">
    <location>
        <begin position="475"/>
        <end position="543"/>
    </location>
</feature>
<protein>
    <submittedName>
        <fullName evidence="2">Uncharacterized protein</fullName>
    </submittedName>
</protein>
<dbReference type="RefSeq" id="XP_031006990.1">
    <property type="nucleotide sequence ID" value="XM_031148325.1"/>
</dbReference>
<dbReference type="AlphaFoldDB" id="A0A8H8R436"/>
<dbReference type="OrthoDB" id="4851849at2759"/>
<dbReference type="GeneID" id="41983551"/>
<dbReference type="Pfam" id="PF14441">
    <property type="entry name" value="OTT_1508_deam"/>
    <property type="match status" value="1"/>
</dbReference>
<evidence type="ECO:0000313" key="2">
    <source>
        <dbReference type="EMBL" id="TVY28202.1"/>
    </source>
</evidence>
<evidence type="ECO:0000313" key="3">
    <source>
        <dbReference type="Proteomes" id="UP000431533"/>
    </source>
</evidence>
<dbReference type="Proteomes" id="UP000431533">
    <property type="component" value="Unassembled WGS sequence"/>
</dbReference>
<evidence type="ECO:0000256" key="1">
    <source>
        <dbReference type="SAM" id="MobiDB-lite"/>
    </source>
</evidence>
<comment type="caution">
    <text evidence="2">The sequence shown here is derived from an EMBL/GenBank/DDBJ whole genome shotgun (WGS) entry which is preliminary data.</text>
</comment>
<accession>A0A8H8R436</accession>
<gene>
    <name evidence="2" type="ORF">LHYA1_G003353</name>
</gene>